<dbReference type="GO" id="GO:0006457">
    <property type="term" value="P:protein folding"/>
    <property type="evidence" value="ECO:0007669"/>
    <property type="project" value="InterPro"/>
</dbReference>
<evidence type="ECO:0000256" key="1">
    <source>
        <dbReference type="ARBA" id="ARBA00007365"/>
    </source>
</evidence>
<dbReference type="InterPro" id="IPR044665">
    <property type="entry name" value="E_coli_cyclophilin_A-like"/>
</dbReference>
<feature type="signal peptide" evidence="4">
    <location>
        <begin position="1"/>
        <end position="24"/>
    </location>
</feature>
<sequence length="222" mass="24234">MIAKLTRRVALAALAGLTFATVHAADAPRVKFATTMGDIVVEVYPDKAPKTVENFLQYVKDGHYNGTVFHRVINNFMVQGGGMDENMVEKKTRAPVVHEGRLALEKGLKNTVGTLAMARTNDPNSATAQFFINVKDNAFLDPTAIPPGDPVPKFEYRGRVYENIPRAQLERAPELFGYTVFGKVVSGMDVVDRIKAVPVGQRGMHGDVPVKPIVITSATLVK</sequence>
<name>A0A923MFX8_9BURK</name>
<dbReference type="Proteomes" id="UP000596827">
    <property type="component" value="Unassembled WGS sequence"/>
</dbReference>
<gene>
    <name evidence="6" type="ORF">H8R02_27580</name>
</gene>
<dbReference type="SUPFAM" id="SSF50891">
    <property type="entry name" value="Cyclophilin-like"/>
    <property type="match status" value="1"/>
</dbReference>
<comment type="function">
    <text evidence="4">PPIases accelerate the folding of proteins. It catalyzes the cis-trans isomerization of proline imidic peptide bonds in oligopeptides.</text>
</comment>
<reference evidence="6" key="1">
    <citation type="submission" date="2020-08" db="EMBL/GenBank/DDBJ databases">
        <title>Ramlibacter sp. GTP1 16S ribosomal RNA gene genome sequencing and assembly.</title>
        <authorList>
            <person name="Kang M."/>
        </authorList>
    </citation>
    <scope>NUCLEOTIDE SEQUENCE</scope>
    <source>
        <strain evidence="6">GTP1</strain>
    </source>
</reference>
<dbReference type="Pfam" id="PF00160">
    <property type="entry name" value="Pro_isomerase"/>
    <property type="match status" value="1"/>
</dbReference>
<dbReference type="Gene3D" id="2.40.100.10">
    <property type="entry name" value="Cyclophilin-like"/>
    <property type="match status" value="1"/>
</dbReference>
<dbReference type="PRINTS" id="PR00153">
    <property type="entry name" value="CSAPPISMRASE"/>
</dbReference>
<dbReference type="InterPro" id="IPR020892">
    <property type="entry name" value="Cyclophilin-type_PPIase_CS"/>
</dbReference>
<comment type="catalytic activity">
    <reaction evidence="4">
        <text>[protein]-peptidylproline (omega=180) = [protein]-peptidylproline (omega=0)</text>
        <dbReference type="Rhea" id="RHEA:16237"/>
        <dbReference type="Rhea" id="RHEA-COMP:10747"/>
        <dbReference type="Rhea" id="RHEA-COMP:10748"/>
        <dbReference type="ChEBI" id="CHEBI:83833"/>
        <dbReference type="ChEBI" id="CHEBI:83834"/>
        <dbReference type="EC" id="5.2.1.8"/>
    </reaction>
</comment>
<dbReference type="InterPro" id="IPR002130">
    <property type="entry name" value="Cyclophilin-type_PPIase_dom"/>
</dbReference>
<dbReference type="PANTHER" id="PTHR43246">
    <property type="entry name" value="PEPTIDYL-PROLYL CIS-TRANS ISOMERASE CYP38, CHLOROPLASTIC"/>
    <property type="match status" value="1"/>
</dbReference>
<evidence type="ECO:0000256" key="3">
    <source>
        <dbReference type="ARBA" id="ARBA00023235"/>
    </source>
</evidence>
<dbReference type="PROSITE" id="PS00170">
    <property type="entry name" value="CSA_PPIASE_1"/>
    <property type="match status" value="1"/>
</dbReference>
<organism evidence="6 7">
    <name type="scientific">Ramlibacter albus</name>
    <dbReference type="NCBI Taxonomy" id="2079448"/>
    <lineage>
        <taxon>Bacteria</taxon>
        <taxon>Pseudomonadati</taxon>
        <taxon>Pseudomonadota</taxon>
        <taxon>Betaproteobacteria</taxon>
        <taxon>Burkholderiales</taxon>
        <taxon>Comamonadaceae</taxon>
        <taxon>Ramlibacter</taxon>
    </lineage>
</organism>
<feature type="domain" description="PPIase cyclophilin-type" evidence="5">
    <location>
        <begin position="34"/>
        <end position="220"/>
    </location>
</feature>
<evidence type="ECO:0000313" key="6">
    <source>
        <dbReference type="EMBL" id="MBC5768257.1"/>
    </source>
</evidence>
<accession>A0A923MFX8</accession>
<feature type="chain" id="PRO_5038173383" description="Peptidyl-prolyl cis-trans isomerase" evidence="4">
    <location>
        <begin position="25"/>
        <end position="222"/>
    </location>
</feature>
<keyword evidence="3 4" id="KW-0413">Isomerase</keyword>
<comment type="caution">
    <text evidence="6">The sequence shown here is derived from an EMBL/GenBank/DDBJ whole genome shotgun (WGS) entry which is preliminary data.</text>
</comment>
<dbReference type="EC" id="5.2.1.8" evidence="4"/>
<keyword evidence="4" id="KW-0732">Signal</keyword>
<evidence type="ECO:0000256" key="4">
    <source>
        <dbReference type="RuleBase" id="RU363019"/>
    </source>
</evidence>
<proteinExistence type="inferred from homology"/>
<evidence type="ECO:0000313" key="7">
    <source>
        <dbReference type="Proteomes" id="UP000596827"/>
    </source>
</evidence>
<dbReference type="EMBL" id="JACORU010000016">
    <property type="protein sequence ID" value="MBC5768257.1"/>
    <property type="molecule type" value="Genomic_DNA"/>
</dbReference>
<keyword evidence="2 4" id="KW-0697">Rotamase</keyword>
<evidence type="ECO:0000256" key="2">
    <source>
        <dbReference type="ARBA" id="ARBA00023110"/>
    </source>
</evidence>
<dbReference type="AlphaFoldDB" id="A0A923MFX8"/>
<evidence type="ECO:0000259" key="5">
    <source>
        <dbReference type="PROSITE" id="PS50072"/>
    </source>
</evidence>
<protein>
    <recommendedName>
        <fullName evidence="4">Peptidyl-prolyl cis-trans isomerase</fullName>
        <shortName evidence="4">PPIase</shortName>
        <ecNumber evidence="4">5.2.1.8</ecNumber>
    </recommendedName>
</protein>
<keyword evidence="7" id="KW-1185">Reference proteome</keyword>
<dbReference type="PROSITE" id="PS50072">
    <property type="entry name" value="CSA_PPIASE_2"/>
    <property type="match status" value="1"/>
</dbReference>
<dbReference type="InterPro" id="IPR029000">
    <property type="entry name" value="Cyclophilin-like_dom_sf"/>
</dbReference>
<dbReference type="GO" id="GO:0003755">
    <property type="term" value="F:peptidyl-prolyl cis-trans isomerase activity"/>
    <property type="evidence" value="ECO:0007669"/>
    <property type="project" value="UniProtKB-UniRule"/>
</dbReference>
<comment type="similarity">
    <text evidence="1 4">Belongs to the cyclophilin-type PPIase family.</text>
</comment>